<evidence type="ECO:0000259" key="8">
    <source>
        <dbReference type="PROSITE" id="PS50928"/>
    </source>
</evidence>
<evidence type="ECO:0000313" key="9">
    <source>
        <dbReference type="EMBL" id="MBC5999576.1"/>
    </source>
</evidence>
<feature type="domain" description="ABC transmembrane type-1" evidence="8">
    <location>
        <begin position="66"/>
        <end position="275"/>
    </location>
</feature>
<feature type="transmembrane region" description="Helical" evidence="7">
    <location>
        <begin position="71"/>
        <end position="92"/>
    </location>
</feature>
<protein>
    <submittedName>
        <fullName evidence="9">Sugar ABC transporter permease</fullName>
    </submittedName>
</protein>
<keyword evidence="10" id="KW-1185">Reference proteome</keyword>
<keyword evidence="4 7" id="KW-0812">Transmembrane</keyword>
<feature type="transmembrane region" description="Helical" evidence="7">
    <location>
        <begin position="195"/>
        <end position="217"/>
    </location>
</feature>
<name>A0A923SMY2_9FIRM</name>
<gene>
    <name evidence="9" type="ORF">H8876_06150</name>
</gene>
<comment type="similarity">
    <text evidence="7">Belongs to the binding-protein-dependent transport system permease family.</text>
</comment>
<evidence type="ECO:0000256" key="6">
    <source>
        <dbReference type="ARBA" id="ARBA00023136"/>
    </source>
</evidence>
<accession>A0A923SMY2</accession>
<feature type="transmembrane region" description="Helical" evidence="7">
    <location>
        <begin position="104"/>
        <end position="124"/>
    </location>
</feature>
<dbReference type="PANTHER" id="PTHR30193:SF37">
    <property type="entry name" value="INNER MEMBRANE ABC TRANSPORTER PERMEASE PROTEIN YCJO"/>
    <property type="match status" value="1"/>
</dbReference>
<dbReference type="AlphaFoldDB" id="A0A923SMY2"/>
<feature type="transmembrane region" description="Helical" evidence="7">
    <location>
        <begin position="12"/>
        <end position="32"/>
    </location>
</feature>
<feature type="transmembrane region" description="Helical" evidence="7">
    <location>
        <begin position="149"/>
        <end position="174"/>
    </location>
</feature>
<comment type="caution">
    <text evidence="9">The sequence shown here is derived from an EMBL/GenBank/DDBJ whole genome shotgun (WGS) entry which is preliminary data.</text>
</comment>
<dbReference type="InterPro" id="IPR035906">
    <property type="entry name" value="MetI-like_sf"/>
</dbReference>
<dbReference type="GO" id="GO:0055085">
    <property type="term" value="P:transmembrane transport"/>
    <property type="evidence" value="ECO:0007669"/>
    <property type="project" value="InterPro"/>
</dbReference>
<dbReference type="InterPro" id="IPR051393">
    <property type="entry name" value="ABC_transporter_permease"/>
</dbReference>
<dbReference type="Gene3D" id="1.10.3720.10">
    <property type="entry name" value="MetI-like"/>
    <property type="match status" value="1"/>
</dbReference>
<dbReference type="Pfam" id="PF00528">
    <property type="entry name" value="BPD_transp_1"/>
    <property type="match status" value="1"/>
</dbReference>
<evidence type="ECO:0000256" key="3">
    <source>
        <dbReference type="ARBA" id="ARBA00022475"/>
    </source>
</evidence>
<comment type="subcellular location">
    <subcellularLocation>
        <location evidence="1 7">Cell membrane</location>
        <topology evidence="1 7">Multi-pass membrane protein</topology>
    </subcellularLocation>
</comment>
<dbReference type="InterPro" id="IPR000515">
    <property type="entry name" value="MetI-like"/>
</dbReference>
<organism evidence="9 10">
    <name type="scientific">Lentihominibacter faecis</name>
    <dbReference type="NCBI Taxonomy" id="2764712"/>
    <lineage>
        <taxon>Bacteria</taxon>
        <taxon>Bacillati</taxon>
        <taxon>Bacillota</taxon>
        <taxon>Clostridia</taxon>
        <taxon>Peptostreptococcales</taxon>
        <taxon>Anaerovoracaceae</taxon>
        <taxon>Lentihominibacter</taxon>
    </lineage>
</organism>
<dbReference type="PANTHER" id="PTHR30193">
    <property type="entry name" value="ABC TRANSPORTER PERMEASE PROTEIN"/>
    <property type="match status" value="1"/>
</dbReference>
<evidence type="ECO:0000256" key="1">
    <source>
        <dbReference type="ARBA" id="ARBA00004651"/>
    </source>
</evidence>
<dbReference type="GO" id="GO:0005886">
    <property type="term" value="C:plasma membrane"/>
    <property type="evidence" value="ECO:0007669"/>
    <property type="project" value="UniProtKB-SubCell"/>
</dbReference>
<evidence type="ECO:0000256" key="4">
    <source>
        <dbReference type="ARBA" id="ARBA00022692"/>
    </source>
</evidence>
<sequence>MRMRVRTWKNPAWWFLLPSFTGVCIFYFIPYIDVFRRAFFSAAGGEFQGLDNFKTVLTNPAFQLAVKNTGLFMLVCIPLLLFLSLVIAVWIYRHSKIGNFLKTGFLLPMAIPVAAVVLLWRILFDDQGLLNGVLDRWGTGTCEWMDTRWAFVILVVSYIWKNLGYHIVLWLAGLSMIPDQIYEAAQMDGASDRVIFFRITLPNLLPMLFIIAVLALLNSFKVFREVYLVAGNYPNESIYMIQHLFNNWFRDLALDKMTAGAVLLSILLILLIFLLQKAWEDRA</sequence>
<evidence type="ECO:0000256" key="2">
    <source>
        <dbReference type="ARBA" id="ARBA00022448"/>
    </source>
</evidence>
<dbReference type="EMBL" id="JACRWC010000075">
    <property type="protein sequence ID" value="MBC5999576.1"/>
    <property type="molecule type" value="Genomic_DNA"/>
</dbReference>
<dbReference type="CDD" id="cd06261">
    <property type="entry name" value="TM_PBP2"/>
    <property type="match status" value="1"/>
</dbReference>
<feature type="transmembrane region" description="Helical" evidence="7">
    <location>
        <begin position="257"/>
        <end position="275"/>
    </location>
</feature>
<dbReference type="PROSITE" id="PS50928">
    <property type="entry name" value="ABC_TM1"/>
    <property type="match status" value="1"/>
</dbReference>
<dbReference type="Proteomes" id="UP000644115">
    <property type="component" value="Unassembled WGS sequence"/>
</dbReference>
<reference evidence="9" key="1">
    <citation type="submission" date="2020-08" db="EMBL/GenBank/DDBJ databases">
        <authorList>
            <person name="Liu C."/>
            <person name="Sun Q."/>
        </authorList>
    </citation>
    <scope>NUCLEOTIDE SEQUENCE</scope>
    <source>
        <strain evidence="9">BX16</strain>
    </source>
</reference>
<keyword evidence="3" id="KW-1003">Cell membrane</keyword>
<evidence type="ECO:0000256" key="7">
    <source>
        <dbReference type="RuleBase" id="RU363032"/>
    </source>
</evidence>
<dbReference type="SUPFAM" id="SSF161098">
    <property type="entry name" value="MetI-like"/>
    <property type="match status" value="1"/>
</dbReference>
<keyword evidence="5 7" id="KW-1133">Transmembrane helix</keyword>
<evidence type="ECO:0000256" key="5">
    <source>
        <dbReference type="ARBA" id="ARBA00022989"/>
    </source>
</evidence>
<keyword evidence="2 7" id="KW-0813">Transport</keyword>
<keyword evidence="6 7" id="KW-0472">Membrane</keyword>
<proteinExistence type="inferred from homology"/>
<evidence type="ECO:0000313" key="10">
    <source>
        <dbReference type="Proteomes" id="UP000644115"/>
    </source>
</evidence>